<dbReference type="InterPro" id="IPR051790">
    <property type="entry name" value="Cytochrome_c-biogenesis_DsbD"/>
</dbReference>
<protein>
    <submittedName>
        <fullName evidence="7">DUF3179 domain-containing protein</fullName>
    </submittedName>
</protein>
<keyword evidence="5" id="KW-0472">Membrane</keyword>
<dbReference type="AlphaFoldDB" id="A0A4Y8KXM1"/>
<name>A0A4Y8KXM1_9MICO</name>
<dbReference type="Pfam" id="PF02683">
    <property type="entry name" value="DsbD_TM"/>
    <property type="match status" value="1"/>
</dbReference>
<proteinExistence type="inferred from homology"/>
<dbReference type="Pfam" id="PF11376">
    <property type="entry name" value="DUF3179"/>
    <property type="match status" value="1"/>
</dbReference>
<comment type="subcellular location">
    <subcellularLocation>
        <location evidence="1">Membrane</location>
        <topology evidence="1">Multi-pass membrane protein</topology>
    </subcellularLocation>
</comment>
<reference evidence="7 8" key="1">
    <citation type="submission" date="2019-03" db="EMBL/GenBank/DDBJ databases">
        <title>Genomics of glacier-inhabiting Cryobacterium strains.</title>
        <authorList>
            <person name="Liu Q."/>
            <person name="Xin Y.-H."/>
        </authorList>
    </citation>
    <scope>NUCLEOTIDE SEQUENCE [LARGE SCALE GENOMIC DNA]</scope>
    <source>
        <strain evidence="7 8">CGMCC 1.4292</strain>
    </source>
</reference>
<evidence type="ECO:0000256" key="2">
    <source>
        <dbReference type="ARBA" id="ARBA00006143"/>
    </source>
</evidence>
<evidence type="ECO:0000256" key="1">
    <source>
        <dbReference type="ARBA" id="ARBA00004141"/>
    </source>
</evidence>
<comment type="similarity">
    <text evidence="2">Belongs to the DsbD family.</text>
</comment>
<dbReference type="GO" id="GO:0017004">
    <property type="term" value="P:cytochrome complex assembly"/>
    <property type="evidence" value="ECO:0007669"/>
    <property type="project" value="InterPro"/>
</dbReference>
<evidence type="ECO:0000256" key="5">
    <source>
        <dbReference type="ARBA" id="ARBA00023136"/>
    </source>
</evidence>
<dbReference type="EMBL" id="SOHQ01000007">
    <property type="protein sequence ID" value="TFD81756.1"/>
    <property type="molecule type" value="Genomic_DNA"/>
</dbReference>
<dbReference type="InterPro" id="IPR003834">
    <property type="entry name" value="Cyt_c_assmbl_TM_dom"/>
</dbReference>
<evidence type="ECO:0000313" key="7">
    <source>
        <dbReference type="EMBL" id="TFD81756.1"/>
    </source>
</evidence>
<dbReference type="GO" id="GO:0016020">
    <property type="term" value="C:membrane"/>
    <property type="evidence" value="ECO:0007669"/>
    <property type="project" value="UniProtKB-SubCell"/>
</dbReference>
<organism evidence="7 8">
    <name type="scientific">Cryobacterium psychrophilum</name>
    <dbReference type="NCBI Taxonomy" id="41988"/>
    <lineage>
        <taxon>Bacteria</taxon>
        <taxon>Bacillati</taxon>
        <taxon>Actinomycetota</taxon>
        <taxon>Actinomycetes</taxon>
        <taxon>Micrococcales</taxon>
        <taxon>Microbacteriaceae</taxon>
        <taxon>Cryobacterium</taxon>
    </lineage>
</organism>
<sequence>MELLPLSFLAGVLTILSPCVLPLLPVVLAGAAEGRSRRSPYLIIASLAVSVVLFTLLTKATTALLGVPSNVWLIISGALVAFIGVSLAFPTIWDRLSARLRLQERSGNLADRSARKTGATRSIVLGLSLGPIFTSCSPTYGLILAVVLPANLTDGIANIVAYTLGLSAVMLLVALGGRSVTTRLGWATNPDGKFRRGLGVFLIIIGLLISTGQVRNIEVWLIDRGFLGAVQLERPLLDSMSDQAVGSGADPTGIEVPDFLLRSFPDTDWSRADPAIAGALGGGPPRDGIPALDAPHFEPIATFPHDDSVQAIVLEGETEVKVYPYNILVWHEIVNDTLDDAPVAVTFCPLCGSAIVYDRILPGGEVTTFGVSGGLIESNMVMFDRSSETLWQQSTGKALAGEHFPHQLELRKFQLLTVGEIEGAFPGAVILSENTGHSRDYSRSPYSGYDQSEGFIFSPSQLDTRYPAKEIFVAFTVDGTRVAAPWLALKNDEKYLTDVAGQTITLEKTTNQLAISAADGEDIPFYFEMWFSWAVQHQEAGVVFDPGTQ</sequence>
<evidence type="ECO:0000256" key="4">
    <source>
        <dbReference type="ARBA" id="ARBA00022989"/>
    </source>
</evidence>
<dbReference type="InterPro" id="IPR021516">
    <property type="entry name" value="DUF3179"/>
</dbReference>
<keyword evidence="3" id="KW-0812">Transmembrane</keyword>
<dbReference type="RefSeq" id="WP_134172562.1">
    <property type="nucleotide sequence ID" value="NZ_SODI01000001.1"/>
</dbReference>
<dbReference type="PANTHER" id="PTHR31272:SF9">
    <property type="entry name" value="BLL1027 PROTEIN"/>
    <property type="match status" value="1"/>
</dbReference>
<accession>A0A4Y8KXM1</accession>
<evidence type="ECO:0000259" key="6">
    <source>
        <dbReference type="Pfam" id="PF02683"/>
    </source>
</evidence>
<comment type="caution">
    <text evidence="7">The sequence shown here is derived from an EMBL/GenBank/DDBJ whole genome shotgun (WGS) entry which is preliminary data.</text>
</comment>
<keyword evidence="8" id="KW-1185">Reference proteome</keyword>
<dbReference type="OrthoDB" id="9811352at2"/>
<dbReference type="Proteomes" id="UP000298218">
    <property type="component" value="Unassembled WGS sequence"/>
</dbReference>
<keyword evidence="4" id="KW-1133">Transmembrane helix</keyword>
<evidence type="ECO:0000256" key="3">
    <source>
        <dbReference type="ARBA" id="ARBA00022692"/>
    </source>
</evidence>
<evidence type="ECO:0000313" key="8">
    <source>
        <dbReference type="Proteomes" id="UP000298218"/>
    </source>
</evidence>
<dbReference type="PANTHER" id="PTHR31272">
    <property type="entry name" value="CYTOCHROME C-TYPE BIOGENESIS PROTEIN HI_1454-RELATED"/>
    <property type="match status" value="1"/>
</dbReference>
<gene>
    <name evidence="7" type="ORF">E3T53_01805</name>
</gene>
<feature type="domain" description="Cytochrome C biogenesis protein transmembrane" evidence="6">
    <location>
        <begin position="4"/>
        <end position="187"/>
    </location>
</feature>